<name>A0AAD3RU18_9RHOB</name>
<dbReference type="SUPFAM" id="SSF51658">
    <property type="entry name" value="Xylose isomerase-like"/>
    <property type="match status" value="1"/>
</dbReference>
<dbReference type="PIRSF" id="PIRSF036778">
    <property type="entry name" value="UCP036778"/>
    <property type="match status" value="1"/>
</dbReference>
<comment type="caution">
    <text evidence="2">The sequence shown here is derived from an EMBL/GenBank/DDBJ whole genome shotgun (WGS) entry which is preliminary data.</text>
</comment>
<gene>
    <name evidence="2" type="ORF">GCM10017635_18670</name>
</gene>
<organism evidence="2 3">
    <name type="scientific">Paracoccus kondratievae</name>
    <dbReference type="NCBI Taxonomy" id="135740"/>
    <lineage>
        <taxon>Bacteria</taxon>
        <taxon>Pseudomonadati</taxon>
        <taxon>Pseudomonadota</taxon>
        <taxon>Alphaproteobacteria</taxon>
        <taxon>Rhodobacterales</taxon>
        <taxon>Paracoccaceae</taxon>
        <taxon>Paracoccus</taxon>
    </lineage>
</organism>
<reference evidence="2" key="2">
    <citation type="submission" date="2023-01" db="EMBL/GenBank/DDBJ databases">
        <authorList>
            <person name="Sun Q."/>
            <person name="Evtushenko L."/>
        </authorList>
    </citation>
    <scope>NUCLEOTIDE SEQUENCE</scope>
    <source>
        <strain evidence="2">VKM B-2222</strain>
    </source>
</reference>
<evidence type="ECO:0000259" key="1">
    <source>
        <dbReference type="Pfam" id="PF01261"/>
    </source>
</evidence>
<dbReference type="EMBL" id="BSFH01000027">
    <property type="protein sequence ID" value="GLK64396.1"/>
    <property type="molecule type" value="Genomic_DNA"/>
</dbReference>
<dbReference type="AlphaFoldDB" id="A0AAD3RU18"/>
<dbReference type="Gene3D" id="3.20.20.150">
    <property type="entry name" value="Divalent-metal-dependent TIM barrel enzymes"/>
    <property type="match status" value="1"/>
</dbReference>
<dbReference type="Pfam" id="PF01261">
    <property type="entry name" value="AP_endonuc_2"/>
    <property type="match status" value="1"/>
</dbReference>
<proteinExistence type="predicted"/>
<dbReference type="InterPro" id="IPR013022">
    <property type="entry name" value="Xyl_isomerase-like_TIM-brl"/>
</dbReference>
<protein>
    <recommendedName>
        <fullName evidence="1">Xylose isomerase-like TIM barrel domain-containing protein</fullName>
    </recommendedName>
</protein>
<dbReference type="InterPro" id="IPR036237">
    <property type="entry name" value="Xyl_isomerase-like_sf"/>
</dbReference>
<dbReference type="InterPro" id="IPR014621">
    <property type="entry name" value="UCP036778_sugar_epimerase"/>
</dbReference>
<keyword evidence="3" id="KW-1185">Reference proteome</keyword>
<accession>A0AAD3RU18</accession>
<feature type="domain" description="Xylose isomerase-like TIM barrel" evidence="1">
    <location>
        <begin position="19"/>
        <end position="257"/>
    </location>
</feature>
<dbReference type="PANTHER" id="PTHR12110:SF48">
    <property type="entry name" value="BLL3656 PROTEIN"/>
    <property type="match status" value="1"/>
</dbReference>
<sequence>MRFALNHIVAPRLSLAQFFALARKLDCSEVEIRNDLPDVTGENPAEVARLAGDAGLTILSVNALYPFNRWSDDLASRAGRLADFAAGAGARALVLCPLNDGSPIAHSRTVEALDRLREILQPRGLTGLVEPLGFPQSSLRRKADAIAAITEAGGFEAFGLLHDTFHHHLAGETEFFPHRTGLVHISGVTDPALAADQMLDPHRVLVDGDDRLENVAQLRALLADGYDGPVSFEPFAPEVHALDDIETALRESMALVRQAVGQAQEAGA</sequence>
<dbReference type="PANTHER" id="PTHR12110">
    <property type="entry name" value="HYDROXYPYRUVATE ISOMERASE"/>
    <property type="match status" value="1"/>
</dbReference>
<evidence type="ECO:0000313" key="2">
    <source>
        <dbReference type="EMBL" id="GLK64396.1"/>
    </source>
</evidence>
<dbReference type="Proteomes" id="UP001143349">
    <property type="component" value="Unassembled WGS sequence"/>
</dbReference>
<dbReference type="RefSeq" id="WP_271179676.1">
    <property type="nucleotide sequence ID" value="NZ_BSFH01000027.1"/>
</dbReference>
<evidence type="ECO:0000313" key="3">
    <source>
        <dbReference type="Proteomes" id="UP001143349"/>
    </source>
</evidence>
<dbReference type="InterPro" id="IPR050312">
    <property type="entry name" value="IolE/XylAMocC-like"/>
</dbReference>
<reference evidence="2" key="1">
    <citation type="journal article" date="2014" name="Int. J. Syst. Evol. Microbiol.">
        <title>Complete genome sequence of Corynebacterium casei LMG S-19264T (=DSM 44701T), isolated from a smear-ripened cheese.</title>
        <authorList>
            <consortium name="US DOE Joint Genome Institute (JGI-PGF)"/>
            <person name="Walter F."/>
            <person name="Albersmeier A."/>
            <person name="Kalinowski J."/>
            <person name="Ruckert C."/>
        </authorList>
    </citation>
    <scope>NUCLEOTIDE SEQUENCE</scope>
    <source>
        <strain evidence="2">VKM B-2222</strain>
    </source>
</reference>